<organism evidence="1 2">
    <name type="scientific">Tilletia laevis</name>
    <dbReference type="NCBI Taxonomy" id="157183"/>
    <lineage>
        <taxon>Eukaryota</taxon>
        <taxon>Fungi</taxon>
        <taxon>Dikarya</taxon>
        <taxon>Basidiomycota</taxon>
        <taxon>Ustilaginomycotina</taxon>
        <taxon>Exobasidiomycetes</taxon>
        <taxon>Tilletiales</taxon>
        <taxon>Tilletiaceae</taxon>
        <taxon>Tilletia</taxon>
    </lineage>
</organism>
<comment type="caution">
    <text evidence="1">The sequence shown here is derived from an EMBL/GenBank/DDBJ whole genome shotgun (WGS) entry which is preliminary data.</text>
</comment>
<accession>A0A9N8LUI6</accession>
<name>A0A9N8LUI6_9BASI</name>
<feature type="non-terminal residue" evidence="1">
    <location>
        <position position="1"/>
    </location>
</feature>
<sequence>IKASGFQLPFDQNIDRFFRGKHNPRRCVEVGTMFSHQWKS</sequence>
<dbReference type="AlphaFoldDB" id="A0A9N8LUI6"/>
<dbReference type="Proteomes" id="UP000836404">
    <property type="component" value="Unassembled WGS sequence"/>
</dbReference>
<evidence type="ECO:0000313" key="2">
    <source>
        <dbReference type="Proteomes" id="UP000836404"/>
    </source>
</evidence>
<keyword evidence="2" id="KW-1185">Reference proteome</keyword>
<protein>
    <submittedName>
        <fullName evidence="1">Uncharacterized protein</fullName>
    </submittedName>
</protein>
<reference evidence="1 2" key="1">
    <citation type="submission" date="2020-10" db="EMBL/GenBank/DDBJ databases">
        <authorList>
            <person name="Sedaghatjoo S."/>
        </authorList>
    </citation>
    <scope>NUCLEOTIDE SEQUENCE [LARGE SCALE GENOMIC DNA]</scope>
    <source>
        <strain evidence="1 2">LLFL</strain>
    </source>
</reference>
<dbReference type="EMBL" id="CAJHJF010002400">
    <property type="protein sequence ID" value="CAD6925855.1"/>
    <property type="molecule type" value="Genomic_DNA"/>
</dbReference>
<gene>
    <name evidence="1" type="ORF">JKILLFL_G9257</name>
</gene>
<proteinExistence type="predicted"/>
<evidence type="ECO:0000313" key="1">
    <source>
        <dbReference type="EMBL" id="CAD6925855.1"/>
    </source>
</evidence>